<dbReference type="Gene3D" id="3.60.40.10">
    <property type="entry name" value="PPM-type phosphatase domain"/>
    <property type="match status" value="1"/>
</dbReference>
<feature type="transmembrane region" description="Helical" evidence="3">
    <location>
        <begin position="20"/>
        <end position="38"/>
    </location>
</feature>
<keyword evidence="3" id="KW-0472">Membrane</keyword>
<dbReference type="InterPro" id="IPR001932">
    <property type="entry name" value="PPM-type_phosphatase-like_dom"/>
</dbReference>
<evidence type="ECO:0000313" key="5">
    <source>
        <dbReference type="EMBL" id="QKW53189.1"/>
    </source>
</evidence>
<evidence type="ECO:0000256" key="2">
    <source>
        <dbReference type="SAM" id="MobiDB-lite"/>
    </source>
</evidence>
<proteinExistence type="predicted"/>
<dbReference type="PANTHER" id="PTHR43156">
    <property type="entry name" value="STAGE II SPORULATION PROTEIN E-RELATED"/>
    <property type="match status" value="1"/>
</dbReference>
<feature type="region of interest" description="Disordered" evidence="2">
    <location>
        <begin position="287"/>
        <end position="307"/>
    </location>
</feature>
<evidence type="ECO:0000259" key="4">
    <source>
        <dbReference type="SMART" id="SM00331"/>
    </source>
</evidence>
<evidence type="ECO:0000256" key="1">
    <source>
        <dbReference type="ARBA" id="ARBA00022801"/>
    </source>
</evidence>
<name>A0A7H8NFE2_9ACTN</name>
<keyword evidence="3" id="KW-1133">Transmembrane helix</keyword>
<dbReference type="SMART" id="SM00331">
    <property type="entry name" value="PP2C_SIG"/>
    <property type="match status" value="1"/>
</dbReference>
<reference evidence="5 6" key="1">
    <citation type="submission" date="2020-06" db="EMBL/GenBank/DDBJ databases">
        <title>Genome mining for natural products.</title>
        <authorList>
            <person name="Zhang B."/>
            <person name="Shi J."/>
            <person name="Ge H."/>
        </authorList>
    </citation>
    <scope>NUCLEOTIDE SEQUENCE [LARGE SCALE GENOMIC DNA]</scope>
    <source>
        <strain evidence="5 6">NA00687</strain>
    </source>
</reference>
<evidence type="ECO:0000313" key="6">
    <source>
        <dbReference type="Proteomes" id="UP000509303"/>
    </source>
</evidence>
<dbReference type="EMBL" id="CP054929">
    <property type="protein sequence ID" value="QKW53189.1"/>
    <property type="molecule type" value="Genomic_DNA"/>
</dbReference>
<dbReference type="AlphaFoldDB" id="A0A7H8NFE2"/>
<feature type="domain" description="PPM-type phosphatase" evidence="4">
    <location>
        <begin position="148"/>
        <end position="411"/>
    </location>
</feature>
<accession>A0A7H8NFE2</accession>
<dbReference type="RefSeq" id="WP_176164898.1">
    <property type="nucleotide sequence ID" value="NZ_CP054929.1"/>
</dbReference>
<dbReference type="InterPro" id="IPR052016">
    <property type="entry name" value="Bact_Sigma-Reg"/>
</dbReference>
<keyword evidence="1" id="KW-0378">Hydrolase</keyword>
<gene>
    <name evidence="5" type="ORF">HUT08_30730</name>
</gene>
<dbReference type="Proteomes" id="UP000509303">
    <property type="component" value="Chromosome"/>
</dbReference>
<organism evidence="5 6">
    <name type="scientific">Streptomyces buecherae</name>
    <dbReference type="NCBI Taxonomy" id="2763006"/>
    <lineage>
        <taxon>Bacteria</taxon>
        <taxon>Bacillati</taxon>
        <taxon>Actinomycetota</taxon>
        <taxon>Actinomycetes</taxon>
        <taxon>Kitasatosporales</taxon>
        <taxon>Streptomycetaceae</taxon>
        <taxon>Streptomyces</taxon>
    </lineage>
</organism>
<protein>
    <submittedName>
        <fullName evidence="5">Serine/threonine-protein phosphatase</fullName>
    </submittedName>
</protein>
<dbReference type="Pfam" id="PF07228">
    <property type="entry name" value="SpoIIE"/>
    <property type="match status" value="2"/>
</dbReference>
<evidence type="ECO:0000256" key="3">
    <source>
        <dbReference type="SAM" id="Phobius"/>
    </source>
</evidence>
<keyword evidence="3" id="KW-0812">Transmembrane</keyword>
<dbReference type="GO" id="GO:0016791">
    <property type="term" value="F:phosphatase activity"/>
    <property type="evidence" value="ECO:0007669"/>
    <property type="project" value="TreeGrafter"/>
</dbReference>
<dbReference type="PANTHER" id="PTHR43156:SF2">
    <property type="entry name" value="STAGE II SPORULATION PROTEIN E"/>
    <property type="match status" value="1"/>
</dbReference>
<dbReference type="InterPro" id="IPR036457">
    <property type="entry name" value="PPM-type-like_dom_sf"/>
</dbReference>
<sequence>MIGTKAEGATRSAPARGPRLLVTVLPGLWVLAVLILELTVPPGLRLEPLLAAAPALALALGGECKRVLLGGACALLALVPMARFGPRDPSSAPLGTCCSILIVLVACGLANRRRQRLVRELHRTRGVAVAAQQTLLRPLPHRLDQLALAGGQLSASRDAVVGGDLYEAVATPYGVRIVIGDVRGHGLAALDTVAAVLGSFREAAHDEVELAGVLRRLERTLRRHLRERTTAAAASAAPGRPGAGHPVAEEFVTVLLLEVRPSGEVMALNCGHPWPFLLVGQGLGGPVGPRRPGPHGTGRRVLPHRPSLPRVRQLAPGESMPPLGLFPLPDLPAPTRCVLLLPGEALVLYTDGAEDARNAAGDFFPLAWALTEAARGGPVHPQAVVDRVRGALLRHTGGRLGDDAALLVLRNDRSRVPAQLSVPVPLTSDVRLS</sequence>
<keyword evidence="6" id="KW-1185">Reference proteome</keyword>